<evidence type="ECO:0000256" key="2">
    <source>
        <dbReference type="ARBA" id="ARBA00023002"/>
    </source>
</evidence>
<dbReference type="Pfam" id="PF00171">
    <property type="entry name" value="Aldedh"/>
    <property type="match status" value="1"/>
</dbReference>
<dbReference type="GO" id="GO:0016620">
    <property type="term" value="F:oxidoreductase activity, acting on the aldehyde or oxo group of donors, NAD or NADP as acceptor"/>
    <property type="evidence" value="ECO:0007669"/>
    <property type="project" value="InterPro"/>
</dbReference>
<dbReference type="PANTHER" id="PTHR42804">
    <property type="entry name" value="ALDEHYDE DEHYDROGENASE"/>
    <property type="match status" value="1"/>
</dbReference>
<accession>A0A8J3TGF1</accession>
<feature type="active site" evidence="3">
    <location>
        <position position="255"/>
    </location>
</feature>
<evidence type="ECO:0000256" key="4">
    <source>
        <dbReference type="RuleBase" id="RU003345"/>
    </source>
</evidence>
<comment type="caution">
    <text evidence="6">The sequence shown here is derived from an EMBL/GenBank/DDBJ whole genome shotgun (WGS) entry which is preliminary data.</text>
</comment>
<dbReference type="InterPro" id="IPR016163">
    <property type="entry name" value="Ald_DH_C"/>
</dbReference>
<dbReference type="PROSITE" id="PS00687">
    <property type="entry name" value="ALDEHYDE_DEHYDR_GLU"/>
    <property type="match status" value="1"/>
</dbReference>
<dbReference type="FunFam" id="3.40.605.10:FF:000007">
    <property type="entry name" value="NAD/NADP-dependent betaine aldehyde dehydrogenase"/>
    <property type="match status" value="1"/>
</dbReference>
<evidence type="ECO:0000313" key="7">
    <source>
        <dbReference type="Proteomes" id="UP000599074"/>
    </source>
</evidence>
<dbReference type="InterPro" id="IPR015590">
    <property type="entry name" value="Aldehyde_DH_dom"/>
</dbReference>
<dbReference type="Proteomes" id="UP000599074">
    <property type="component" value="Unassembled WGS sequence"/>
</dbReference>
<evidence type="ECO:0000256" key="1">
    <source>
        <dbReference type="ARBA" id="ARBA00009986"/>
    </source>
</evidence>
<evidence type="ECO:0000256" key="3">
    <source>
        <dbReference type="PROSITE-ProRule" id="PRU10007"/>
    </source>
</evidence>
<dbReference type="FunFam" id="3.40.309.10:FF:000009">
    <property type="entry name" value="Aldehyde dehydrogenase A"/>
    <property type="match status" value="1"/>
</dbReference>
<dbReference type="Gene3D" id="3.40.605.10">
    <property type="entry name" value="Aldehyde Dehydrogenase, Chain A, domain 1"/>
    <property type="match status" value="1"/>
</dbReference>
<dbReference type="PANTHER" id="PTHR42804:SF1">
    <property type="entry name" value="ALDEHYDE DEHYDROGENASE-RELATED"/>
    <property type="match status" value="1"/>
</dbReference>
<dbReference type="AlphaFoldDB" id="A0A8J3TGF1"/>
<dbReference type="InterPro" id="IPR016161">
    <property type="entry name" value="Ald_DH/histidinol_DH"/>
</dbReference>
<sequence>MDTTLDRRDIYADGRFQPTTSTGTVPVVNPTTEEVLGSVPASGDQDVDTAVGAARRAFYSGPWGRATPVERADAMDRLAAALERRGDDLARLVSQEMGMPLELSRFNNMFGPVSTLRYYAGLAREFQAEETRTAVNYPGRTVLRREPVGVVGMIAPWNYPLQLAMTKLAPALAAGCTTVLKPAPETALSAYLLAEAADEADLPAGVFNLVTGLGATGELLVRHPQVDKVAFTGSTTTGRRIAAICGDKLVPVNLELGGKSAAIVLDDVDLDAMLAQLPFLTFGNSGQTCFAMTRFIAPRSRYDEVVGGLERLATSQVLGDPLDPATTMGPLVTERQRARVESYVRLGTGAGARVVTGGRRPPEPGRGYFFEPTVFADADNSMPIAREEIFGPVLTVIRYDDEAEAVAIANDSDYGLAGSVWTGDPEHGLDIARRVEAGTFGVNQYIPDLGSPWGGYKASGMGREYGPEGMAAYLKTKAVFTPLATSD</sequence>
<dbReference type="SUPFAM" id="SSF53720">
    <property type="entry name" value="ALDH-like"/>
    <property type="match status" value="1"/>
</dbReference>
<evidence type="ECO:0000313" key="6">
    <source>
        <dbReference type="EMBL" id="GII25061.1"/>
    </source>
</evidence>
<comment type="similarity">
    <text evidence="1 4">Belongs to the aldehyde dehydrogenase family.</text>
</comment>
<proteinExistence type="inferred from homology"/>
<organism evidence="6 7">
    <name type="scientific">Planosporangium mesophilum</name>
    <dbReference type="NCBI Taxonomy" id="689768"/>
    <lineage>
        <taxon>Bacteria</taxon>
        <taxon>Bacillati</taxon>
        <taxon>Actinomycetota</taxon>
        <taxon>Actinomycetes</taxon>
        <taxon>Micromonosporales</taxon>
        <taxon>Micromonosporaceae</taxon>
        <taxon>Planosporangium</taxon>
    </lineage>
</organism>
<gene>
    <name evidence="6" type="ORF">Pme01_46580</name>
</gene>
<dbReference type="RefSeq" id="WP_168117350.1">
    <property type="nucleotide sequence ID" value="NZ_BOON01000045.1"/>
</dbReference>
<keyword evidence="2 4" id="KW-0560">Oxidoreductase</keyword>
<dbReference type="CDD" id="cd07139">
    <property type="entry name" value="ALDH_AldA-Rv0768"/>
    <property type="match status" value="1"/>
</dbReference>
<dbReference type="InterPro" id="IPR016162">
    <property type="entry name" value="Ald_DH_N"/>
</dbReference>
<reference evidence="6" key="1">
    <citation type="submission" date="2021-01" db="EMBL/GenBank/DDBJ databases">
        <title>Whole genome shotgun sequence of Planosporangium mesophilum NBRC 109066.</title>
        <authorList>
            <person name="Komaki H."/>
            <person name="Tamura T."/>
        </authorList>
    </citation>
    <scope>NUCLEOTIDE SEQUENCE</scope>
    <source>
        <strain evidence="6">NBRC 109066</strain>
    </source>
</reference>
<protein>
    <submittedName>
        <fullName evidence="6">Aldehyde dehydrogenase</fullName>
    </submittedName>
</protein>
<dbReference type="InterPro" id="IPR029510">
    <property type="entry name" value="Ald_DH_CS_GLU"/>
</dbReference>
<feature type="domain" description="Aldehyde dehydrogenase" evidence="5">
    <location>
        <begin position="20"/>
        <end position="479"/>
    </location>
</feature>
<dbReference type="Gene3D" id="3.40.309.10">
    <property type="entry name" value="Aldehyde Dehydrogenase, Chain A, domain 2"/>
    <property type="match status" value="1"/>
</dbReference>
<evidence type="ECO:0000259" key="5">
    <source>
        <dbReference type="Pfam" id="PF00171"/>
    </source>
</evidence>
<keyword evidence="7" id="KW-1185">Reference proteome</keyword>
<dbReference type="EMBL" id="BOON01000045">
    <property type="protein sequence ID" value="GII25061.1"/>
    <property type="molecule type" value="Genomic_DNA"/>
</dbReference>
<name>A0A8J3TGF1_9ACTN</name>